<evidence type="ECO:0000256" key="5">
    <source>
        <dbReference type="SAM" id="MobiDB-lite"/>
    </source>
</evidence>
<evidence type="ECO:0000256" key="3">
    <source>
        <dbReference type="ARBA" id="ARBA00023237"/>
    </source>
</evidence>
<dbReference type="InterPro" id="IPR026592">
    <property type="entry name" value="BamE"/>
</dbReference>
<protein>
    <recommendedName>
        <fullName evidence="4">Outer membrane protein assembly factor BamE</fullName>
    </recommendedName>
</protein>
<dbReference type="Pfam" id="PF04355">
    <property type="entry name" value="BamE"/>
    <property type="match status" value="1"/>
</dbReference>
<dbReference type="PANTHER" id="PTHR37482">
    <property type="entry name" value="OUTER MEMBRANE PROTEIN ASSEMBLY FACTOR BAME"/>
    <property type="match status" value="1"/>
</dbReference>
<dbReference type="GO" id="GO:0051205">
    <property type="term" value="P:protein insertion into membrane"/>
    <property type="evidence" value="ECO:0007669"/>
    <property type="project" value="UniProtKB-UniRule"/>
</dbReference>
<reference evidence="8" key="1">
    <citation type="submission" date="2016-10" db="EMBL/GenBank/DDBJ databases">
        <authorList>
            <person name="Varghese N."/>
            <person name="Submissions S."/>
        </authorList>
    </citation>
    <scope>NUCLEOTIDE SEQUENCE [LARGE SCALE GENOMIC DNA]</scope>
    <source>
        <strain evidence="8">DSM 17101</strain>
    </source>
</reference>
<dbReference type="InterPro" id="IPR007450">
    <property type="entry name" value="BamE_dom"/>
</dbReference>
<dbReference type="Gene3D" id="3.30.1450.10">
    <property type="match status" value="1"/>
</dbReference>
<dbReference type="HAMAP" id="MF_00925">
    <property type="entry name" value="OM_assembly_BamE"/>
    <property type="match status" value="1"/>
</dbReference>
<dbReference type="RefSeq" id="WP_092833071.1">
    <property type="nucleotide sequence ID" value="NZ_CP028290.1"/>
</dbReference>
<dbReference type="PANTHER" id="PTHR37482:SF1">
    <property type="entry name" value="OUTER MEMBRANE PROTEIN ASSEMBLY FACTOR BAME"/>
    <property type="match status" value="1"/>
</dbReference>
<evidence type="ECO:0000256" key="2">
    <source>
        <dbReference type="ARBA" id="ARBA00023136"/>
    </source>
</evidence>
<accession>A0A1H0PIJ5</accession>
<evidence type="ECO:0000259" key="6">
    <source>
        <dbReference type="Pfam" id="PF04355"/>
    </source>
</evidence>
<name>A0A1H0PIJ5_9BURK</name>
<proteinExistence type="inferred from homology"/>
<dbReference type="GO" id="GO:0030674">
    <property type="term" value="F:protein-macromolecule adaptor activity"/>
    <property type="evidence" value="ECO:0007669"/>
    <property type="project" value="TreeGrafter"/>
</dbReference>
<keyword evidence="2 4" id="KW-0472">Membrane</keyword>
<comment type="subunit">
    <text evidence="4">Part of the Bam complex.</text>
</comment>
<keyword evidence="4" id="KW-0449">Lipoprotein</keyword>
<sequence>MSVHAHRSARMGLILLLGTGLSACGSFDSASNRIASMVTPYKVEVVQGNFVSREQVEALQPGMSRQQVKEILGTPLVTSLFHADRWDYVFTLKRPGVEAQSRKLTVFFKNDAFERVEGDEMPTEAEFVATLGTSRKTKPKVPQLEATPEQLAKYPKAATATLPEPADSAVPPPPSSYPPLESTTR</sequence>
<comment type="similarity">
    <text evidence="4">Belongs to the BamE family.</text>
</comment>
<dbReference type="GO" id="GO:1990063">
    <property type="term" value="C:Bam protein complex"/>
    <property type="evidence" value="ECO:0007669"/>
    <property type="project" value="TreeGrafter"/>
</dbReference>
<evidence type="ECO:0000313" key="7">
    <source>
        <dbReference type="EMBL" id="SDP04499.1"/>
    </source>
</evidence>
<keyword evidence="8" id="KW-1185">Reference proteome</keyword>
<evidence type="ECO:0000256" key="1">
    <source>
        <dbReference type="ARBA" id="ARBA00022729"/>
    </source>
</evidence>
<feature type="region of interest" description="Disordered" evidence="5">
    <location>
        <begin position="131"/>
        <end position="185"/>
    </location>
</feature>
<evidence type="ECO:0000313" key="8">
    <source>
        <dbReference type="Proteomes" id="UP000199317"/>
    </source>
</evidence>
<gene>
    <name evidence="4" type="primary">bamE</name>
    <name evidence="7" type="ORF">SAMN04489708_106157</name>
</gene>
<feature type="domain" description="Outer membrane protein assembly factor BamE" evidence="6">
    <location>
        <begin position="48"/>
        <end position="116"/>
    </location>
</feature>
<dbReference type="EMBL" id="FNJL01000006">
    <property type="protein sequence ID" value="SDP04499.1"/>
    <property type="molecule type" value="Genomic_DNA"/>
</dbReference>
<dbReference type="PROSITE" id="PS51257">
    <property type="entry name" value="PROKAR_LIPOPROTEIN"/>
    <property type="match status" value="1"/>
</dbReference>
<keyword evidence="1 4" id="KW-0732">Signal</keyword>
<dbReference type="AlphaFoldDB" id="A0A1H0PIJ5"/>
<keyword evidence="3 4" id="KW-0998">Cell outer membrane</keyword>
<keyword evidence="4" id="KW-0564">Palmitate</keyword>
<comment type="subcellular location">
    <subcellularLocation>
        <location evidence="4">Cell outer membrane</location>
        <topology evidence="4">Lipid-anchor</topology>
    </subcellularLocation>
</comment>
<comment type="function">
    <text evidence="4">Part of the outer membrane protein assembly complex, which is involved in assembly and insertion of beta-barrel proteins into the outer membrane.</text>
</comment>
<organism evidence="7 8">
    <name type="scientific">Paracidovorax cattleyae</name>
    <dbReference type="NCBI Taxonomy" id="80868"/>
    <lineage>
        <taxon>Bacteria</taxon>
        <taxon>Pseudomonadati</taxon>
        <taxon>Pseudomonadota</taxon>
        <taxon>Betaproteobacteria</taxon>
        <taxon>Burkholderiales</taxon>
        <taxon>Comamonadaceae</taxon>
        <taxon>Paracidovorax</taxon>
    </lineage>
</organism>
<dbReference type="InterPro" id="IPR037873">
    <property type="entry name" value="BamE-like"/>
</dbReference>
<dbReference type="OrthoDB" id="9808250at2"/>
<evidence type="ECO:0000256" key="4">
    <source>
        <dbReference type="HAMAP-Rule" id="MF_00925"/>
    </source>
</evidence>
<dbReference type="Proteomes" id="UP000199317">
    <property type="component" value="Unassembled WGS sequence"/>
</dbReference>
<dbReference type="GO" id="GO:0043165">
    <property type="term" value="P:Gram-negative-bacterium-type cell outer membrane assembly"/>
    <property type="evidence" value="ECO:0007669"/>
    <property type="project" value="UniProtKB-UniRule"/>
</dbReference>